<evidence type="ECO:0000256" key="1">
    <source>
        <dbReference type="SAM" id="Phobius"/>
    </source>
</evidence>
<protein>
    <submittedName>
        <fullName evidence="2">Uncharacterized protein orf163</fullName>
    </submittedName>
</protein>
<evidence type="ECO:0000313" key="2">
    <source>
        <dbReference type="EMBL" id="ACK36852.1"/>
    </source>
</evidence>
<dbReference type="EMBL" id="FJ493498">
    <property type="protein sequence ID" value="ACK36852.1"/>
    <property type="molecule type" value="Genomic_DNA"/>
</dbReference>
<keyword evidence="1" id="KW-0812">Transmembrane</keyword>
<dbReference type="AlphaFoldDB" id="C0JWX8"/>
<dbReference type="RefSeq" id="YP_002600863.1">
    <property type="nucleotide sequence ID" value="NC_012097.1"/>
</dbReference>
<reference evidence="2" key="1">
    <citation type="journal article" date="2009" name="Mol. Biol. Evol.">
        <title>The chloroplast genomes of the green algae Pyramimonas, Monomastix, and Pycnococcus shed new light on the evolutionary history of prasinophytes and the origin of the secondary chloroplasts of euglenids.</title>
        <authorList>
            <person name="Turmel M."/>
            <person name="Gagnon M.C."/>
            <person name="O'Kelly C.J."/>
            <person name="Otis C."/>
            <person name="Lemieux C."/>
        </authorList>
    </citation>
    <scope>NUCLEOTIDE SEQUENCE</scope>
    <source>
        <strain evidence="2">CCMP 1203</strain>
    </source>
</reference>
<proteinExistence type="predicted"/>
<gene>
    <name evidence="2" type="primary">orf163</name>
</gene>
<feature type="transmembrane region" description="Helical" evidence="1">
    <location>
        <begin position="138"/>
        <end position="155"/>
    </location>
</feature>
<organism evidence="2">
    <name type="scientific">Pycnococcus provasolii</name>
    <dbReference type="NCBI Taxonomy" id="41880"/>
    <lineage>
        <taxon>Eukaryota</taxon>
        <taxon>Viridiplantae</taxon>
        <taxon>Chlorophyta</taxon>
        <taxon>Pseudoscourfieldiophyceae</taxon>
        <taxon>Pseudoscourfieldiales</taxon>
        <taxon>Pycnococcaceae</taxon>
        <taxon>Pycnococcus</taxon>
    </lineage>
</organism>
<keyword evidence="2" id="KW-0150">Chloroplast</keyword>
<accession>C0JWX8</accession>
<name>C0JWX8_9CHLO</name>
<dbReference type="GeneID" id="7498340"/>
<keyword evidence="1" id="KW-1133">Transmembrane helix</keyword>
<geneLocation type="chloroplast" evidence="2"/>
<sequence length="163" mass="18018">MTMTTVAALFGTSSMITSCGLIMKRFLQTREVDLPPLNQTHAEILLRNLDLELQKGEATFEVSQDHLLEIQKIKDDILKAKRLNTVLKRKLKFAQSEVQRFSLQNEKLNSQVNTIIASGNYQALPSGNDPAAGAGSPGWSTAIIFVVGVLALSTFQKRLMSKK</sequence>
<keyword evidence="1" id="KW-0472">Membrane</keyword>
<keyword evidence="2" id="KW-0934">Plastid</keyword>